<dbReference type="CDD" id="cd02603">
    <property type="entry name" value="HAD_sEH-N_like"/>
    <property type="match status" value="1"/>
</dbReference>
<name>A0ABS0LQU6_9LACT</name>
<dbReference type="Gene3D" id="1.10.150.240">
    <property type="entry name" value="Putative phosphatase, domain 2"/>
    <property type="match status" value="1"/>
</dbReference>
<dbReference type="PANTHER" id="PTHR43611">
    <property type="entry name" value="ALPHA-D-GLUCOSE 1-PHOSPHATE PHOSPHATASE"/>
    <property type="match status" value="1"/>
</dbReference>
<dbReference type="NCBIfam" id="TIGR01509">
    <property type="entry name" value="HAD-SF-IA-v3"/>
    <property type="match status" value="1"/>
</dbReference>
<comment type="caution">
    <text evidence="1">The sequence shown here is derived from an EMBL/GenBank/DDBJ whole genome shotgun (WGS) entry which is preliminary data.</text>
</comment>
<organism evidence="1 2">
    <name type="scientific">Facklamia lactis</name>
    <dbReference type="NCBI Taxonomy" id="2749967"/>
    <lineage>
        <taxon>Bacteria</taxon>
        <taxon>Bacillati</taxon>
        <taxon>Bacillota</taxon>
        <taxon>Bacilli</taxon>
        <taxon>Lactobacillales</taxon>
        <taxon>Aerococcaceae</taxon>
        <taxon>Facklamia</taxon>
    </lineage>
</organism>
<dbReference type="InterPro" id="IPR023198">
    <property type="entry name" value="PGP-like_dom2"/>
</dbReference>
<dbReference type="Gene3D" id="3.40.50.1000">
    <property type="entry name" value="HAD superfamily/HAD-like"/>
    <property type="match status" value="1"/>
</dbReference>
<dbReference type="InterPro" id="IPR006439">
    <property type="entry name" value="HAD-SF_hydro_IA"/>
</dbReference>
<dbReference type="SFLD" id="SFLDG01129">
    <property type="entry name" value="C1.5:_HAD__Beta-PGM__Phosphata"/>
    <property type="match status" value="1"/>
</dbReference>
<evidence type="ECO:0000313" key="1">
    <source>
        <dbReference type="EMBL" id="MBG9986327.1"/>
    </source>
</evidence>
<protein>
    <submittedName>
        <fullName evidence="1">HAD family phosphatase</fullName>
    </submittedName>
</protein>
<gene>
    <name evidence="1" type="ORF">HZY91_05395</name>
</gene>
<dbReference type="EMBL" id="JACBXQ010000002">
    <property type="protein sequence ID" value="MBG9986327.1"/>
    <property type="molecule type" value="Genomic_DNA"/>
</dbReference>
<evidence type="ECO:0000313" key="2">
    <source>
        <dbReference type="Proteomes" id="UP000721415"/>
    </source>
</evidence>
<dbReference type="InterPro" id="IPR041492">
    <property type="entry name" value="HAD_2"/>
</dbReference>
<proteinExistence type="predicted"/>
<sequence length="199" mass="23274">MIKNFIFDMGNVLILFKPTLFIKRLQLSSEDSLLLEEVIFKSPIWLEMDQGLRNEREACELYQSQLPERLHESMRKLVMEWDQPLIEIEGMVELVAKLKAKGYGIYLLSNASQRQHEYWDRVSASQYFDGTLISADVKMMKPNCEIYDCLFNTFNLNPEECFFIDDSKPNIMAANKMGMKGYCFDNDVDKLREVILSLL</sequence>
<dbReference type="NCBIfam" id="TIGR01549">
    <property type="entry name" value="HAD-SF-IA-v1"/>
    <property type="match status" value="1"/>
</dbReference>
<dbReference type="RefSeq" id="WP_197115224.1">
    <property type="nucleotide sequence ID" value="NZ_JACBXQ010000002.1"/>
</dbReference>
<dbReference type="PANTHER" id="PTHR43611:SF3">
    <property type="entry name" value="FLAVIN MONONUCLEOTIDE HYDROLASE 1, CHLOROPLATIC"/>
    <property type="match status" value="1"/>
</dbReference>
<keyword evidence="2" id="KW-1185">Reference proteome</keyword>
<dbReference type="InterPro" id="IPR023214">
    <property type="entry name" value="HAD_sf"/>
</dbReference>
<dbReference type="SFLD" id="SFLDS00003">
    <property type="entry name" value="Haloacid_Dehalogenase"/>
    <property type="match status" value="1"/>
</dbReference>
<dbReference type="InterPro" id="IPR036412">
    <property type="entry name" value="HAD-like_sf"/>
</dbReference>
<dbReference type="Pfam" id="PF13419">
    <property type="entry name" value="HAD_2"/>
    <property type="match status" value="1"/>
</dbReference>
<reference evidence="1 2" key="1">
    <citation type="submission" date="2020-07" db="EMBL/GenBank/DDBJ databases">
        <title>Facklamia lactis sp. nov., isolated from raw milk.</title>
        <authorList>
            <person name="Doll E.V."/>
            <person name="Huptas C."/>
            <person name="Staib L."/>
            <person name="Wenning M."/>
            <person name="Scherer S."/>
        </authorList>
    </citation>
    <scope>NUCLEOTIDE SEQUENCE [LARGE SCALE GENOMIC DNA]</scope>
    <source>
        <strain evidence="1 2">DSM 111018</strain>
    </source>
</reference>
<accession>A0ABS0LQU6</accession>
<dbReference type="Proteomes" id="UP000721415">
    <property type="component" value="Unassembled WGS sequence"/>
</dbReference>
<dbReference type="SUPFAM" id="SSF56784">
    <property type="entry name" value="HAD-like"/>
    <property type="match status" value="1"/>
</dbReference>